<dbReference type="OMA" id="EFLQFPV"/>
<dbReference type="FunCoup" id="A0A7R8YZB7">
    <property type="interactions" value="3"/>
</dbReference>
<dbReference type="SUPFAM" id="SSF52540">
    <property type="entry name" value="P-loop containing nucleoside triphosphate hydrolases"/>
    <property type="match status" value="1"/>
</dbReference>
<evidence type="ECO:0000256" key="1">
    <source>
        <dbReference type="ARBA" id="ARBA00010236"/>
    </source>
</evidence>
<keyword evidence="2" id="KW-0812">Transmembrane</keyword>
<name>A0A7R8YZB7_HERIL</name>
<gene>
    <name evidence="3" type="ORF">HERILL_LOCUS10324</name>
</gene>
<feature type="transmembrane region" description="Helical" evidence="2">
    <location>
        <begin position="6"/>
        <end position="28"/>
    </location>
</feature>
<comment type="similarity">
    <text evidence="1">Belongs to the WSCD family.</text>
</comment>
<dbReference type="InParanoid" id="A0A7R8YZB7"/>
<dbReference type="Proteomes" id="UP000594454">
    <property type="component" value="Chromosome 4"/>
</dbReference>
<dbReference type="OrthoDB" id="5985073at2759"/>
<dbReference type="EMBL" id="LR899012">
    <property type="protein sequence ID" value="CAD7087631.1"/>
    <property type="molecule type" value="Genomic_DNA"/>
</dbReference>
<dbReference type="InterPro" id="IPR027417">
    <property type="entry name" value="P-loop_NTPase"/>
</dbReference>
<dbReference type="AlphaFoldDB" id="A0A7R8YZB7"/>
<dbReference type="InterPro" id="IPR051589">
    <property type="entry name" value="Sialate-O-sulfotransferase"/>
</dbReference>
<accession>A0A7R8YZB7</accession>
<protein>
    <submittedName>
        <fullName evidence="3">Uncharacterized protein</fullName>
    </submittedName>
</protein>
<keyword evidence="2" id="KW-1133">Transmembrane helix</keyword>
<dbReference type="PANTHER" id="PTHR45964">
    <property type="entry name" value="WSCD FAMILY MEMBER CG9164"/>
    <property type="match status" value="1"/>
</dbReference>
<evidence type="ECO:0000313" key="4">
    <source>
        <dbReference type="Proteomes" id="UP000594454"/>
    </source>
</evidence>
<dbReference type="PANTHER" id="PTHR45964:SF5">
    <property type="entry name" value="WSCD FAMILY MEMBER CG9164"/>
    <property type="match status" value="1"/>
</dbReference>
<dbReference type="Pfam" id="PF13469">
    <property type="entry name" value="Sulfotransfer_3"/>
    <property type="match status" value="1"/>
</dbReference>
<organism evidence="3 4">
    <name type="scientific">Hermetia illucens</name>
    <name type="common">Black soldier fly</name>
    <dbReference type="NCBI Taxonomy" id="343691"/>
    <lineage>
        <taxon>Eukaryota</taxon>
        <taxon>Metazoa</taxon>
        <taxon>Ecdysozoa</taxon>
        <taxon>Arthropoda</taxon>
        <taxon>Hexapoda</taxon>
        <taxon>Insecta</taxon>
        <taxon>Pterygota</taxon>
        <taxon>Neoptera</taxon>
        <taxon>Endopterygota</taxon>
        <taxon>Diptera</taxon>
        <taxon>Brachycera</taxon>
        <taxon>Stratiomyomorpha</taxon>
        <taxon>Stratiomyidae</taxon>
        <taxon>Hermetiinae</taxon>
        <taxon>Hermetia</taxon>
    </lineage>
</organism>
<dbReference type="Gene3D" id="3.40.50.300">
    <property type="entry name" value="P-loop containing nucleotide triphosphate hydrolases"/>
    <property type="match status" value="1"/>
</dbReference>
<keyword evidence="4" id="KW-1185">Reference proteome</keyword>
<reference evidence="3 4" key="1">
    <citation type="submission" date="2020-11" db="EMBL/GenBank/DDBJ databases">
        <authorList>
            <person name="Wallbank WR R."/>
            <person name="Pardo Diaz C."/>
            <person name="Kozak K."/>
            <person name="Martin S."/>
            <person name="Jiggins C."/>
            <person name="Moest M."/>
            <person name="Warren A I."/>
            <person name="Generalovic N T."/>
            <person name="Byers J.R.P. K."/>
            <person name="Montejo-Kovacevich G."/>
            <person name="Yen C E."/>
        </authorList>
    </citation>
    <scope>NUCLEOTIDE SEQUENCE [LARGE SCALE GENOMIC DNA]</scope>
</reference>
<evidence type="ECO:0000313" key="3">
    <source>
        <dbReference type="EMBL" id="CAD7087631.1"/>
    </source>
</evidence>
<proteinExistence type="inferred from homology"/>
<sequence length="329" mass="37826">MALHGWRLYGVVLIIFAYIVGILVLSVINMQGPQVTFPRSGVRFEEINRLRRRDLNGLNKRQPIQWCTPLHFLNLSEGRSNDNHSKGVKVTSKINGTDSSNTSYELEDRGKTRTYGLTALASFPGSGNTWLRYLLQQSTGILTGSIYKDYGLLKSGFPAENICNRSVLVVKTHEWGPKTWMQFEKAILLVRDPDKAILAEFNRQSGGHVGFASPDRYKRTKGRYWQQFVANKLTGWENMNLSWARNFTGRLKIIYYDDLVADVESALREILSFLNFPIDEELLSCALLHKEGIYRRKKRILSFDPYSPIMHKYIEQKKQKVYSALGRHV</sequence>
<evidence type="ECO:0000256" key="2">
    <source>
        <dbReference type="SAM" id="Phobius"/>
    </source>
</evidence>
<keyword evidence="2" id="KW-0472">Membrane</keyword>